<evidence type="ECO:0000313" key="3">
    <source>
        <dbReference type="EMBL" id="MFC5770298.1"/>
    </source>
</evidence>
<evidence type="ECO:0000256" key="1">
    <source>
        <dbReference type="ARBA" id="ARBA00022729"/>
    </source>
</evidence>
<dbReference type="Pfam" id="PF03480">
    <property type="entry name" value="DctP"/>
    <property type="match status" value="1"/>
</dbReference>
<feature type="signal peptide" evidence="2">
    <location>
        <begin position="1"/>
        <end position="22"/>
    </location>
</feature>
<comment type="caution">
    <text evidence="3">The sequence shown here is derived from an EMBL/GenBank/DDBJ whole genome shotgun (WGS) entry which is preliminary data.</text>
</comment>
<evidence type="ECO:0000313" key="4">
    <source>
        <dbReference type="Proteomes" id="UP001595974"/>
    </source>
</evidence>
<reference evidence="4" key="1">
    <citation type="journal article" date="2019" name="Int. J. Syst. Evol. Microbiol.">
        <title>The Global Catalogue of Microorganisms (GCM) 10K type strain sequencing project: providing services to taxonomists for standard genome sequencing and annotation.</title>
        <authorList>
            <consortium name="The Broad Institute Genomics Platform"/>
            <consortium name="The Broad Institute Genome Sequencing Center for Infectious Disease"/>
            <person name="Wu L."/>
            <person name="Ma J."/>
        </authorList>
    </citation>
    <scope>NUCLEOTIDE SEQUENCE [LARGE SCALE GENOMIC DNA]</scope>
    <source>
        <strain evidence="4">SHR3</strain>
    </source>
</reference>
<dbReference type="NCBIfam" id="NF037995">
    <property type="entry name" value="TRAP_S1"/>
    <property type="match status" value="1"/>
</dbReference>
<dbReference type="CDD" id="cd13665">
    <property type="entry name" value="PBP2_TRAP_Dctp3_4"/>
    <property type="match status" value="1"/>
</dbReference>
<organism evidence="3 4">
    <name type="scientific">Thauera sinica</name>
    <dbReference type="NCBI Taxonomy" id="2665146"/>
    <lineage>
        <taxon>Bacteria</taxon>
        <taxon>Pseudomonadati</taxon>
        <taxon>Pseudomonadota</taxon>
        <taxon>Betaproteobacteria</taxon>
        <taxon>Rhodocyclales</taxon>
        <taxon>Zoogloeaceae</taxon>
        <taxon>Thauera</taxon>
    </lineage>
</organism>
<keyword evidence="1 2" id="KW-0732">Signal</keyword>
<protein>
    <submittedName>
        <fullName evidence="3">TRAP transporter substrate-binding protein</fullName>
    </submittedName>
</protein>
<dbReference type="InterPro" id="IPR038404">
    <property type="entry name" value="TRAP_DctP_sf"/>
</dbReference>
<dbReference type="Proteomes" id="UP001595974">
    <property type="component" value="Unassembled WGS sequence"/>
</dbReference>
<dbReference type="RefSeq" id="WP_096450012.1">
    <property type="nucleotide sequence ID" value="NZ_JBHSOG010000049.1"/>
</dbReference>
<proteinExistence type="predicted"/>
<gene>
    <name evidence="3" type="ORF">ACFPTN_13020</name>
</gene>
<evidence type="ECO:0000256" key="2">
    <source>
        <dbReference type="SAM" id="SignalP"/>
    </source>
</evidence>
<dbReference type="Gene3D" id="3.40.190.170">
    <property type="entry name" value="Bacterial extracellular solute-binding protein, family 7"/>
    <property type="match status" value="1"/>
</dbReference>
<dbReference type="PANTHER" id="PTHR33376">
    <property type="match status" value="1"/>
</dbReference>
<sequence length="342" mass="38051">MTRKMASALFVSAVLATPLAQAAEVVLKVAHFWPPAAISQRKVLEPWCEKIKAASSGRMECQLYPSMQLGGTPPQLYQQAADGVADIVWTVPGYTAGRFPSVEVFELPFMAKDAESTSRALWAYYEKFGRKDFAAVHPLAFHVQDPGYIHTNKRQIKNIEDVKGLKIRTPTRVTTKMFTALGATPVSMPMPSLPEALSKGVVDGYILTWESVPSVKLHELTRYHTETDRSQPALYTAVFAMVMNKKRYESLPPDLRKVIDEHSGVEFSASIGRAWDEAGPPARQMAIERGNVLNMLSGAELDAFKKVGEQVSHDWIEEMTAKGHPAQEMYDTARALLRQYGH</sequence>
<dbReference type="EMBL" id="JBHSOG010000049">
    <property type="protein sequence ID" value="MFC5770298.1"/>
    <property type="molecule type" value="Genomic_DNA"/>
</dbReference>
<dbReference type="PANTHER" id="PTHR33376:SF15">
    <property type="entry name" value="BLL6794 PROTEIN"/>
    <property type="match status" value="1"/>
</dbReference>
<dbReference type="InterPro" id="IPR018389">
    <property type="entry name" value="DctP_fam"/>
</dbReference>
<keyword evidence="4" id="KW-1185">Reference proteome</keyword>
<feature type="chain" id="PRO_5047264993" evidence="2">
    <location>
        <begin position="23"/>
        <end position="342"/>
    </location>
</feature>
<name>A0ABW1ATB9_9RHOO</name>
<accession>A0ABW1ATB9</accession>